<name>A0ABR0BFI2_PURLI</name>
<gene>
    <name evidence="2" type="ORF">Purlil1_13153</name>
</gene>
<feature type="compositionally biased region" description="Polar residues" evidence="1">
    <location>
        <begin position="157"/>
        <end position="166"/>
    </location>
</feature>
<organism evidence="2 3">
    <name type="scientific">Purpureocillium lilacinum</name>
    <name type="common">Paecilomyces lilacinus</name>
    <dbReference type="NCBI Taxonomy" id="33203"/>
    <lineage>
        <taxon>Eukaryota</taxon>
        <taxon>Fungi</taxon>
        <taxon>Dikarya</taxon>
        <taxon>Ascomycota</taxon>
        <taxon>Pezizomycotina</taxon>
        <taxon>Sordariomycetes</taxon>
        <taxon>Hypocreomycetidae</taxon>
        <taxon>Hypocreales</taxon>
        <taxon>Ophiocordycipitaceae</taxon>
        <taxon>Purpureocillium</taxon>
    </lineage>
</organism>
<proteinExistence type="predicted"/>
<sequence length="361" mass="38827">MHRNALLRADPVLYTTAQGIWSVVNWINIKAPLLASGTTRLRLGALLSALRSFRRVTAATTVGVGATPRNVRGRNGNWFLPVTVPWLADVKAKPGPALLPIRRCDESCNSEVMLETSVKPYRRTGGVFKSTKATAGCPKLLAGDGCPRRSTRKDSFSHTSNVPSRSSRGRGEGHKTYKLPSAGIEAAALSKRLFDPAAYIGITGVDELQEPAPTFTPRIGPVNTLQLPTPTGSESLPPSVENSVFSIELPPVNLSREQYLECADAHRAPQDLSIPGQVPDGLADSRGAATATNLDRRQEAYAALDALERLLQSVFAAVGQALGHESGFEHIVTLSTEQEAIMTAATQEKMHDAINKKIFFG</sequence>
<evidence type="ECO:0000313" key="2">
    <source>
        <dbReference type="EMBL" id="KAK4073065.1"/>
    </source>
</evidence>
<comment type="caution">
    <text evidence="2">The sequence shown here is derived from an EMBL/GenBank/DDBJ whole genome shotgun (WGS) entry which is preliminary data.</text>
</comment>
<feature type="region of interest" description="Disordered" evidence="1">
    <location>
        <begin position="141"/>
        <end position="177"/>
    </location>
</feature>
<dbReference type="Proteomes" id="UP001287286">
    <property type="component" value="Unassembled WGS sequence"/>
</dbReference>
<dbReference type="EMBL" id="JAWRVI010000173">
    <property type="protein sequence ID" value="KAK4073065.1"/>
    <property type="molecule type" value="Genomic_DNA"/>
</dbReference>
<accession>A0ABR0BFI2</accession>
<protein>
    <submittedName>
        <fullName evidence="2">Uncharacterized protein</fullName>
    </submittedName>
</protein>
<evidence type="ECO:0000256" key="1">
    <source>
        <dbReference type="SAM" id="MobiDB-lite"/>
    </source>
</evidence>
<keyword evidence="3" id="KW-1185">Reference proteome</keyword>
<reference evidence="2 3" key="1">
    <citation type="journal article" date="2024" name="Microbiol. Resour. Announc.">
        <title>Genome annotations for the ascomycete fungi Trichoderma harzianum, Trichoderma aggressivum, and Purpureocillium lilacinum.</title>
        <authorList>
            <person name="Beijen E.P.W."/>
            <person name="Ohm R.A."/>
        </authorList>
    </citation>
    <scope>NUCLEOTIDE SEQUENCE [LARGE SCALE GENOMIC DNA]</scope>
    <source>
        <strain evidence="2 3">CBS 150709</strain>
    </source>
</reference>
<evidence type="ECO:0000313" key="3">
    <source>
        <dbReference type="Proteomes" id="UP001287286"/>
    </source>
</evidence>